<dbReference type="AlphaFoldDB" id="A0A2K1NX34"/>
<keyword evidence="7 9" id="KW-0378">Hydrolase</keyword>
<comment type="caution">
    <text evidence="12">The sequence shown here is derived from an EMBL/GenBank/DDBJ whole genome shotgun (WGS) entry which is preliminary data.</text>
</comment>
<dbReference type="SUPFAM" id="SSF53182">
    <property type="entry name" value="Pyrrolidone carboxyl peptidase (pyroglutamate aminopeptidase)"/>
    <property type="match status" value="1"/>
</dbReference>
<comment type="subcellular location">
    <subcellularLocation>
        <location evidence="3 9">Cytoplasm</location>
    </subcellularLocation>
</comment>
<dbReference type="OrthoDB" id="9779738at2"/>
<keyword evidence="8 9" id="KW-0788">Thiol protease</keyword>
<dbReference type="PIRSF" id="PIRSF015592">
    <property type="entry name" value="Prld-crbxl_pptds"/>
    <property type="match status" value="1"/>
</dbReference>
<evidence type="ECO:0000256" key="1">
    <source>
        <dbReference type="ARBA" id="ARBA00001770"/>
    </source>
</evidence>
<keyword evidence="5 9" id="KW-0963">Cytoplasm</keyword>
<dbReference type="Proteomes" id="UP000236434">
    <property type="component" value="Unassembled WGS sequence"/>
</dbReference>
<dbReference type="EMBL" id="AZRL01000022">
    <property type="protein sequence ID" value="PNR95007.1"/>
    <property type="molecule type" value="Genomic_DNA"/>
</dbReference>
<dbReference type="InterPro" id="IPR016125">
    <property type="entry name" value="Peptidase_C15-like"/>
</dbReference>
<evidence type="ECO:0000256" key="4">
    <source>
        <dbReference type="ARBA" id="ARBA00006641"/>
    </source>
</evidence>
<dbReference type="HAMAP" id="MF_00417">
    <property type="entry name" value="Pyrrolid_peptidase"/>
    <property type="match status" value="1"/>
</dbReference>
<evidence type="ECO:0000313" key="13">
    <source>
        <dbReference type="Proteomes" id="UP000236434"/>
    </source>
</evidence>
<evidence type="ECO:0000313" key="12">
    <source>
        <dbReference type="EMBL" id="PNR95007.1"/>
    </source>
</evidence>
<feature type="active site" evidence="9">
    <location>
        <position position="166"/>
    </location>
</feature>
<evidence type="ECO:0000256" key="9">
    <source>
        <dbReference type="HAMAP-Rule" id="MF_00417"/>
    </source>
</evidence>
<feature type="active site" evidence="9 10">
    <location>
        <position position="79"/>
    </location>
</feature>
<organism evidence="12 13">
    <name type="scientific">Petrotoga olearia DSM 13574</name>
    <dbReference type="NCBI Taxonomy" id="1122955"/>
    <lineage>
        <taxon>Bacteria</taxon>
        <taxon>Thermotogati</taxon>
        <taxon>Thermotogota</taxon>
        <taxon>Thermotogae</taxon>
        <taxon>Petrotogales</taxon>
        <taxon>Petrotogaceae</taxon>
        <taxon>Petrotoga</taxon>
    </lineage>
</organism>
<dbReference type="NCBIfam" id="NF009676">
    <property type="entry name" value="PRK13197.1"/>
    <property type="match status" value="1"/>
</dbReference>
<comment type="catalytic activity">
    <reaction evidence="1 9 10">
        <text>Release of an N-terminal pyroglutamyl group from a polypeptide, the second amino acid generally not being Pro.</text>
        <dbReference type="EC" id="3.4.19.3"/>
    </reaction>
</comment>
<dbReference type="InterPro" id="IPR000816">
    <property type="entry name" value="Peptidase_C15"/>
</dbReference>
<name>A0A2K1NX34_9BACT</name>
<dbReference type="PANTHER" id="PTHR23402:SF1">
    <property type="entry name" value="PYROGLUTAMYL-PEPTIDASE I"/>
    <property type="match status" value="1"/>
</dbReference>
<proteinExistence type="inferred from homology"/>
<protein>
    <recommendedName>
        <fullName evidence="9">Pyrrolidone-carboxylate peptidase</fullName>
        <ecNumber evidence="9">3.4.19.3</ecNumber>
    </recommendedName>
    <alternativeName>
        <fullName evidence="9">5-oxoprolyl-peptidase</fullName>
    </alternativeName>
    <alternativeName>
        <fullName evidence="9">Pyroglutamyl-peptidase I</fullName>
        <shortName evidence="9">PGP-I</shortName>
        <shortName evidence="9">Pyrase</shortName>
    </alternativeName>
</protein>
<evidence type="ECO:0000256" key="11">
    <source>
        <dbReference type="PROSITE-ProRule" id="PRU10077"/>
    </source>
</evidence>
<dbReference type="CDD" id="cd00501">
    <property type="entry name" value="Peptidase_C15"/>
    <property type="match status" value="1"/>
</dbReference>
<evidence type="ECO:0000256" key="6">
    <source>
        <dbReference type="ARBA" id="ARBA00022670"/>
    </source>
</evidence>
<evidence type="ECO:0000256" key="5">
    <source>
        <dbReference type="ARBA" id="ARBA00022490"/>
    </source>
</evidence>
<dbReference type="NCBIfam" id="NF009673">
    <property type="entry name" value="PRK13194.1"/>
    <property type="match status" value="1"/>
</dbReference>
<comment type="function">
    <text evidence="2 9">Removes 5-oxoproline from various penultimate amino acid residues except L-proline.</text>
</comment>
<evidence type="ECO:0000256" key="8">
    <source>
        <dbReference type="ARBA" id="ARBA00022807"/>
    </source>
</evidence>
<evidence type="ECO:0000256" key="3">
    <source>
        <dbReference type="ARBA" id="ARBA00004496"/>
    </source>
</evidence>
<dbReference type="FunFam" id="3.40.630.20:FF:000001">
    <property type="entry name" value="Pyrrolidone-carboxylate peptidase"/>
    <property type="match status" value="1"/>
</dbReference>
<dbReference type="EC" id="3.4.19.3" evidence="9"/>
<dbReference type="Gene3D" id="3.40.630.20">
    <property type="entry name" value="Peptidase C15, pyroglutamyl peptidase I-like"/>
    <property type="match status" value="1"/>
</dbReference>
<sequence>MKVLVTGFEPFGGDKINPTEKIIDSLTNEKFEEVSIVTKVLPVVFKKADEILTELMAKHKPDISIHLGLAGGRSSISLERVAINLMDARIPDNENYQPKDEQLRKDGETAYLSKLPIKEIVNELRKEGIPSVVSNTAGLYVCNEVMYLSLYHSEKFGFPIKTGFIHVPYLPEQVIEKFLTNGQNIPCLPLDLQVKAVKIAIQKTIKL</sequence>
<dbReference type="PROSITE" id="PS01333">
    <property type="entry name" value="PYRASE_GLU"/>
    <property type="match status" value="1"/>
</dbReference>
<dbReference type="GO" id="GO:0005829">
    <property type="term" value="C:cytosol"/>
    <property type="evidence" value="ECO:0007669"/>
    <property type="project" value="InterPro"/>
</dbReference>
<dbReference type="InterPro" id="IPR029762">
    <property type="entry name" value="PGP-I_bact-type"/>
</dbReference>
<reference evidence="12 13" key="1">
    <citation type="submission" date="2013-12" db="EMBL/GenBank/DDBJ databases">
        <title>Comparative genomics of Petrotoga isolates.</title>
        <authorList>
            <person name="Nesbo C.L."/>
            <person name="Charchuk R."/>
            <person name="Chow K."/>
        </authorList>
    </citation>
    <scope>NUCLEOTIDE SEQUENCE [LARGE SCALE GENOMIC DNA]</scope>
    <source>
        <strain evidence="12 13">DSM 13574</strain>
    </source>
</reference>
<comment type="similarity">
    <text evidence="4 9">Belongs to the peptidase C15 family.</text>
</comment>
<dbReference type="NCBIfam" id="TIGR00504">
    <property type="entry name" value="pyro_pdase"/>
    <property type="match status" value="1"/>
</dbReference>
<dbReference type="RefSeq" id="WP_103067657.1">
    <property type="nucleotide sequence ID" value="NZ_AZRL01000022.1"/>
</dbReference>
<evidence type="ECO:0000256" key="7">
    <source>
        <dbReference type="ARBA" id="ARBA00022801"/>
    </source>
</evidence>
<evidence type="ECO:0000256" key="2">
    <source>
        <dbReference type="ARBA" id="ARBA00002280"/>
    </source>
</evidence>
<feature type="active site" evidence="9 11">
    <location>
        <position position="142"/>
    </location>
</feature>
<dbReference type="InterPro" id="IPR036440">
    <property type="entry name" value="Peptidase_C15-like_sf"/>
</dbReference>
<dbReference type="PRINTS" id="PR00706">
    <property type="entry name" value="PYROGLUPTASE"/>
</dbReference>
<keyword evidence="6 9" id="KW-0645">Protease</keyword>
<dbReference type="Pfam" id="PF01470">
    <property type="entry name" value="Peptidase_C15"/>
    <property type="match status" value="1"/>
</dbReference>
<accession>A0A2K1NX34</accession>
<comment type="subunit">
    <text evidence="9">Homotetramer.</text>
</comment>
<dbReference type="GO" id="GO:0016920">
    <property type="term" value="F:pyroglutamyl-peptidase activity"/>
    <property type="evidence" value="ECO:0007669"/>
    <property type="project" value="UniProtKB-UniRule"/>
</dbReference>
<dbReference type="InterPro" id="IPR033693">
    <property type="entry name" value="PGPEP1_Glu_AS"/>
</dbReference>
<dbReference type="InterPro" id="IPR033694">
    <property type="entry name" value="PGPEP1_Cys_AS"/>
</dbReference>
<dbReference type="GO" id="GO:0006508">
    <property type="term" value="P:proteolysis"/>
    <property type="evidence" value="ECO:0007669"/>
    <property type="project" value="UniProtKB-KW"/>
</dbReference>
<dbReference type="PANTHER" id="PTHR23402">
    <property type="entry name" value="PROTEASE FAMILY C15 PYROGLUTAMYL-PEPTIDASE I-RELATED"/>
    <property type="match status" value="1"/>
</dbReference>
<evidence type="ECO:0000256" key="10">
    <source>
        <dbReference type="PROSITE-ProRule" id="PRU10076"/>
    </source>
</evidence>
<gene>
    <name evidence="9" type="primary">pcp</name>
    <name evidence="12" type="ORF">X929_09080</name>
</gene>
<dbReference type="PROSITE" id="PS01334">
    <property type="entry name" value="PYRASE_CYS"/>
    <property type="match status" value="1"/>
</dbReference>